<sequence length="100" mass="10682">MQRIANASEIFAAFAALTIDCRANFPASAVERCSVGRICRPRKPCHAVTLALKYPAIDDSQDIGGRMAACGQAKGEATTSKAIVERAMASRLFDHLEIGT</sequence>
<protein>
    <submittedName>
        <fullName evidence="1">Uncharacterized protein</fullName>
    </submittedName>
</protein>
<dbReference type="AlphaFoldDB" id="A0AAU7PF61"/>
<dbReference type="EMBL" id="CP144460">
    <property type="protein sequence ID" value="XBS39953.1"/>
    <property type="molecule type" value="Genomic_DNA"/>
</dbReference>
<evidence type="ECO:0000313" key="1">
    <source>
        <dbReference type="EMBL" id="XBS39953.1"/>
    </source>
</evidence>
<accession>A0AAU7PF61</accession>
<dbReference type="RefSeq" id="WP_349657616.1">
    <property type="nucleotide sequence ID" value="NZ_CP144460.1"/>
</dbReference>
<reference evidence="1" key="1">
    <citation type="submission" date="2024-02" db="EMBL/GenBank/DDBJ databases">
        <title>Complete genome sequence of Xanthomonas sp. 10-10.</title>
        <authorList>
            <person name="Biessy A."/>
            <person name="Ciotola M."/>
            <person name="Cadieux M."/>
            <person name="Soufiane B."/>
            <person name="Laforest M."/>
            <person name="Filion M."/>
        </authorList>
    </citation>
    <scope>NUCLEOTIDE SEQUENCE</scope>
    <source>
        <strain evidence="1">10-10</strain>
    </source>
</reference>
<organism evidence="1">
    <name type="scientific">Xanthomonas sp. 10-10</name>
    <dbReference type="NCBI Taxonomy" id="3115848"/>
    <lineage>
        <taxon>Bacteria</taxon>
        <taxon>Pseudomonadati</taxon>
        <taxon>Pseudomonadota</taxon>
        <taxon>Gammaproteobacteria</taxon>
        <taxon>Lysobacterales</taxon>
        <taxon>Lysobacteraceae</taxon>
        <taxon>Xanthomonas</taxon>
    </lineage>
</organism>
<gene>
    <name evidence="1" type="ORF">VZ068_10885</name>
</gene>
<name>A0AAU7PF61_9XANT</name>
<proteinExistence type="predicted"/>